<dbReference type="Proteomes" id="UP000050525">
    <property type="component" value="Unassembled WGS sequence"/>
</dbReference>
<evidence type="ECO:0000313" key="2">
    <source>
        <dbReference type="EMBL" id="KYO25244.1"/>
    </source>
</evidence>
<keyword evidence="3" id="KW-1185">Reference proteome</keyword>
<evidence type="ECO:0000256" key="1">
    <source>
        <dbReference type="SAM" id="SignalP"/>
    </source>
</evidence>
<feature type="chain" id="PRO_5007585281" evidence="1">
    <location>
        <begin position="21"/>
        <end position="192"/>
    </location>
</feature>
<accession>A0A151ML36</accession>
<comment type="caution">
    <text evidence="2">The sequence shown here is derived from an EMBL/GenBank/DDBJ whole genome shotgun (WGS) entry which is preliminary data.</text>
</comment>
<organism evidence="2 3">
    <name type="scientific">Alligator mississippiensis</name>
    <name type="common">American alligator</name>
    <dbReference type="NCBI Taxonomy" id="8496"/>
    <lineage>
        <taxon>Eukaryota</taxon>
        <taxon>Metazoa</taxon>
        <taxon>Chordata</taxon>
        <taxon>Craniata</taxon>
        <taxon>Vertebrata</taxon>
        <taxon>Euteleostomi</taxon>
        <taxon>Archelosauria</taxon>
        <taxon>Archosauria</taxon>
        <taxon>Crocodylia</taxon>
        <taxon>Alligatoridae</taxon>
        <taxon>Alligatorinae</taxon>
        <taxon>Alligator</taxon>
    </lineage>
</organism>
<name>A0A151ML36_ALLMI</name>
<dbReference type="AlphaFoldDB" id="A0A151ML36"/>
<sequence length="192" mass="20648">MAAGIAFRVALCLGTVPLTAMPAFSPVGFGGSPAGGVTSTAAMMTYIVQSRVKQEFNWLVDRCEDEVQLIQRYVGLLSIWVQETAEDNIDSDLQLVISQVEAGAACAVLDPTRMAIAANWLACTSCLESFVGSATHTLTFLTLDLHLLSVAKPSTEVLKRTQALLAAKVEEAAAKLEEVIDRVNKMQEMLTK</sequence>
<dbReference type="EMBL" id="AKHW03005903">
    <property type="protein sequence ID" value="KYO25244.1"/>
    <property type="molecule type" value="Genomic_DNA"/>
</dbReference>
<evidence type="ECO:0000313" key="3">
    <source>
        <dbReference type="Proteomes" id="UP000050525"/>
    </source>
</evidence>
<protein>
    <submittedName>
        <fullName evidence="2">Uncharacterized protein</fullName>
    </submittedName>
</protein>
<dbReference type="STRING" id="8496.A0A151ML36"/>
<proteinExistence type="predicted"/>
<gene>
    <name evidence="2" type="ORF">Y1Q_0012396</name>
</gene>
<keyword evidence="1" id="KW-0732">Signal</keyword>
<feature type="signal peptide" evidence="1">
    <location>
        <begin position="1"/>
        <end position="20"/>
    </location>
</feature>
<reference evidence="2 3" key="1">
    <citation type="journal article" date="2012" name="Genome Biol.">
        <title>Sequencing three crocodilian genomes to illuminate the evolution of archosaurs and amniotes.</title>
        <authorList>
            <person name="St John J.A."/>
            <person name="Braun E.L."/>
            <person name="Isberg S.R."/>
            <person name="Miles L.G."/>
            <person name="Chong A.Y."/>
            <person name="Gongora J."/>
            <person name="Dalzell P."/>
            <person name="Moran C."/>
            <person name="Bed'hom B."/>
            <person name="Abzhanov A."/>
            <person name="Burgess S.C."/>
            <person name="Cooksey A.M."/>
            <person name="Castoe T.A."/>
            <person name="Crawford N.G."/>
            <person name="Densmore L.D."/>
            <person name="Drew J.C."/>
            <person name="Edwards S.V."/>
            <person name="Faircloth B.C."/>
            <person name="Fujita M.K."/>
            <person name="Greenwold M.J."/>
            <person name="Hoffmann F.G."/>
            <person name="Howard J.M."/>
            <person name="Iguchi T."/>
            <person name="Janes D.E."/>
            <person name="Khan S.Y."/>
            <person name="Kohno S."/>
            <person name="de Koning A.J."/>
            <person name="Lance S.L."/>
            <person name="McCarthy F.M."/>
            <person name="McCormack J.E."/>
            <person name="Merchant M.E."/>
            <person name="Peterson D.G."/>
            <person name="Pollock D.D."/>
            <person name="Pourmand N."/>
            <person name="Raney B.J."/>
            <person name="Roessler K.A."/>
            <person name="Sanford J.R."/>
            <person name="Sawyer R.H."/>
            <person name="Schmidt C.J."/>
            <person name="Triplett E.W."/>
            <person name="Tuberville T.D."/>
            <person name="Venegas-Anaya M."/>
            <person name="Howard J.T."/>
            <person name="Jarvis E.D."/>
            <person name="Guillette L.J.Jr."/>
            <person name="Glenn T.C."/>
            <person name="Green R.E."/>
            <person name="Ray D.A."/>
        </authorList>
    </citation>
    <scope>NUCLEOTIDE SEQUENCE [LARGE SCALE GENOMIC DNA]</scope>
    <source>
        <strain evidence="2">KSC_2009_1</strain>
    </source>
</reference>